<organism evidence="2 3">
    <name type="scientific">Bifidobacterium cuniculi</name>
    <dbReference type="NCBI Taxonomy" id="1688"/>
    <lineage>
        <taxon>Bacteria</taxon>
        <taxon>Bacillati</taxon>
        <taxon>Actinomycetota</taxon>
        <taxon>Actinomycetes</taxon>
        <taxon>Bifidobacteriales</taxon>
        <taxon>Bifidobacteriaceae</taxon>
        <taxon>Bifidobacterium</taxon>
    </lineage>
</organism>
<dbReference type="PANTHER" id="PTHR43265">
    <property type="entry name" value="ESTERASE ESTD"/>
    <property type="match status" value="1"/>
</dbReference>
<dbReference type="InterPro" id="IPR053145">
    <property type="entry name" value="AB_hydrolase_Est10"/>
</dbReference>
<dbReference type="GO" id="GO:0052689">
    <property type="term" value="F:carboxylic ester hydrolase activity"/>
    <property type="evidence" value="ECO:0007669"/>
    <property type="project" value="TreeGrafter"/>
</dbReference>
<gene>
    <name evidence="2" type="ORF">BCUN_2165</name>
</gene>
<proteinExistence type="predicted"/>
<protein>
    <submittedName>
        <fullName evidence="2">Cinnamoyl ester hydrolase</fullName>
    </submittedName>
</protein>
<dbReference type="PANTHER" id="PTHR43265:SF1">
    <property type="entry name" value="ESTERASE ESTD"/>
    <property type="match status" value="1"/>
</dbReference>
<accession>A0A087ADJ3</accession>
<dbReference type="InterPro" id="IPR022742">
    <property type="entry name" value="Hydrolase_4"/>
</dbReference>
<dbReference type="Proteomes" id="UP000029067">
    <property type="component" value="Unassembled WGS sequence"/>
</dbReference>
<dbReference type="EMBL" id="JGYV01000038">
    <property type="protein sequence ID" value="KFI56843.1"/>
    <property type="molecule type" value="Genomic_DNA"/>
</dbReference>
<reference evidence="2 3" key="1">
    <citation type="submission" date="2014-03" db="EMBL/GenBank/DDBJ databases">
        <title>Genomics of Bifidobacteria.</title>
        <authorList>
            <person name="Ventura M."/>
            <person name="Milani C."/>
            <person name="Lugli G.A."/>
        </authorList>
    </citation>
    <scope>NUCLEOTIDE SEQUENCE [LARGE SCALE GENOMIC DNA]</scope>
    <source>
        <strain evidence="2 3">LMG 10738</strain>
    </source>
</reference>
<evidence type="ECO:0000259" key="1">
    <source>
        <dbReference type="Pfam" id="PF12146"/>
    </source>
</evidence>
<dbReference type="Pfam" id="PF12146">
    <property type="entry name" value="Hydrolase_4"/>
    <property type="match status" value="1"/>
</dbReference>
<dbReference type="OrthoDB" id="9789573at2"/>
<evidence type="ECO:0000313" key="2">
    <source>
        <dbReference type="EMBL" id="KFI56843.1"/>
    </source>
</evidence>
<dbReference type="SUPFAM" id="SSF53474">
    <property type="entry name" value="alpha/beta-Hydrolases"/>
    <property type="match status" value="1"/>
</dbReference>
<dbReference type="RefSeq" id="WP_033517733.1">
    <property type="nucleotide sequence ID" value="NZ_JGYV01000038.1"/>
</dbReference>
<name>A0A087ADJ3_9BIFI</name>
<dbReference type="InterPro" id="IPR029058">
    <property type="entry name" value="AB_hydrolase_fold"/>
</dbReference>
<evidence type="ECO:0000313" key="3">
    <source>
        <dbReference type="Proteomes" id="UP000029067"/>
    </source>
</evidence>
<sequence length="262" mass="28242">MAAHISEDIEIERDGLTLHGRVDHPEGVMGAPVVIAMHGFMRDLGYEDTDLLAQLTRSLVDEGFMVVRFDFNGRGKSQGSFAQSDVFNQIEDAIAVLEWVRKTYGEDVRISLLGHSQGGLVAGMVAGLYADVVDTLVMLAPAASLKDDALRGQLLGVPFDPNHVPAEITLKDGEHHVDGKVVRIAQMLPVYETTALFKGPALLVMGEDDQIVGKHVPTNYAAAMLNCATSLYTHLGHPFTGADRGLALGGAVQFLASHRIME</sequence>
<dbReference type="STRING" id="1688.BCUN_2165"/>
<comment type="caution">
    <text evidence="2">The sequence shown here is derived from an EMBL/GenBank/DDBJ whole genome shotgun (WGS) entry which is preliminary data.</text>
</comment>
<dbReference type="eggNOG" id="COG1073">
    <property type="taxonomic scope" value="Bacteria"/>
</dbReference>
<keyword evidence="2" id="KW-0378">Hydrolase</keyword>
<dbReference type="AlphaFoldDB" id="A0A087ADJ3"/>
<keyword evidence="3" id="KW-1185">Reference proteome</keyword>
<feature type="domain" description="Serine aminopeptidase S33" evidence="1">
    <location>
        <begin position="33"/>
        <end position="148"/>
    </location>
</feature>
<dbReference type="Gene3D" id="3.40.50.1820">
    <property type="entry name" value="alpha/beta hydrolase"/>
    <property type="match status" value="1"/>
</dbReference>